<feature type="region of interest" description="Disordered" evidence="1">
    <location>
        <begin position="41"/>
        <end position="63"/>
    </location>
</feature>
<name>A0AAD6F9P8_9TELE</name>
<dbReference type="Proteomes" id="UP001219934">
    <property type="component" value="Unassembled WGS sequence"/>
</dbReference>
<keyword evidence="3" id="KW-1185">Reference proteome</keyword>
<organism evidence="2 3">
    <name type="scientific">Pogonophryne albipinna</name>
    <dbReference type="NCBI Taxonomy" id="1090488"/>
    <lineage>
        <taxon>Eukaryota</taxon>
        <taxon>Metazoa</taxon>
        <taxon>Chordata</taxon>
        <taxon>Craniata</taxon>
        <taxon>Vertebrata</taxon>
        <taxon>Euteleostomi</taxon>
        <taxon>Actinopterygii</taxon>
        <taxon>Neopterygii</taxon>
        <taxon>Teleostei</taxon>
        <taxon>Neoteleostei</taxon>
        <taxon>Acanthomorphata</taxon>
        <taxon>Eupercaria</taxon>
        <taxon>Perciformes</taxon>
        <taxon>Notothenioidei</taxon>
        <taxon>Pogonophryne</taxon>
    </lineage>
</organism>
<proteinExistence type="predicted"/>
<reference evidence="2" key="1">
    <citation type="submission" date="2022-11" db="EMBL/GenBank/DDBJ databases">
        <title>Chromosome-level genome of Pogonophryne albipinna.</title>
        <authorList>
            <person name="Jo E."/>
        </authorList>
    </citation>
    <scope>NUCLEOTIDE SEQUENCE</scope>
    <source>
        <strain evidence="2">SGF0006</strain>
        <tissue evidence="2">Muscle</tissue>
    </source>
</reference>
<dbReference type="EMBL" id="JAPTMU010000019">
    <property type="protein sequence ID" value="KAJ4926591.1"/>
    <property type="molecule type" value="Genomic_DNA"/>
</dbReference>
<evidence type="ECO:0000256" key="1">
    <source>
        <dbReference type="SAM" id="MobiDB-lite"/>
    </source>
</evidence>
<evidence type="ECO:0000313" key="3">
    <source>
        <dbReference type="Proteomes" id="UP001219934"/>
    </source>
</evidence>
<comment type="caution">
    <text evidence="2">The sequence shown here is derived from an EMBL/GenBank/DDBJ whole genome shotgun (WGS) entry which is preliminary data.</text>
</comment>
<sequence>QTQTPGVGRGQTEGIAGEAAAHSSWLTWSTISALSSRQTGSTWVRGTENGHPPLSHWPRPNATHHQLDLKDPVLALNSTPGCLC</sequence>
<protein>
    <submittedName>
        <fullName evidence="2">Uncharacterized protein</fullName>
    </submittedName>
</protein>
<evidence type="ECO:0000313" key="2">
    <source>
        <dbReference type="EMBL" id="KAJ4926591.1"/>
    </source>
</evidence>
<dbReference type="AlphaFoldDB" id="A0AAD6F9P8"/>
<accession>A0AAD6F9P8</accession>
<feature type="non-terminal residue" evidence="2">
    <location>
        <position position="1"/>
    </location>
</feature>
<gene>
    <name evidence="2" type="ORF">JOQ06_014341</name>
</gene>
<feature type="non-terminal residue" evidence="2">
    <location>
        <position position="84"/>
    </location>
</feature>